<evidence type="ECO:0000313" key="2">
    <source>
        <dbReference type="EMBL" id="OJT02142.1"/>
    </source>
</evidence>
<gene>
    <name evidence="2" type="ORF">TRAPUB_7400</name>
</gene>
<sequence>MSGSFAHNETLEMESFFDKMWVRINKALRLQTRLVPVLQFASSSMRSAAASTPVPSKPPPAMDPHSEFIRSIDQTQHRRTFYR</sequence>
<evidence type="ECO:0000313" key="3">
    <source>
        <dbReference type="Proteomes" id="UP000184267"/>
    </source>
</evidence>
<feature type="region of interest" description="Disordered" evidence="1">
    <location>
        <begin position="48"/>
        <end position="83"/>
    </location>
</feature>
<protein>
    <submittedName>
        <fullName evidence="2">Uncharacterized protein</fullName>
    </submittedName>
</protein>
<dbReference type="EMBL" id="MNAD01001699">
    <property type="protein sequence ID" value="OJT02142.1"/>
    <property type="molecule type" value="Genomic_DNA"/>
</dbReference>
<accession>A0A1M2V3H6</accession>
<reference evidence="2 3" key="1">
    <citation type="submission" date="2016-10" db="EMBL/GenBank/DDBJ databases">
        <title>Genome sequence of the basidiomycete white-rot fungus Trametes pubescens.</title>
        <authorList>
            <person name="Makela M.R."/>
            <person name="Granchi Z."/>
            <person name="Peng M."/>
            <person name="De Vries R.P."/>
            <person name="Grigoriev I."/>
            <person name="Riley R."/>
            <person name="Hilden K."/>
        </authorList>
    </citation>
    <scope>NUCLEOTIDE SEQUENCE [LARGE SCALE GENOMIC DNA]</scope>
    <source>
        <strain evidence="2 3">FBCC735</strain>
    </source>
</reference>
<name>A0A1M2V3H6_TRAPU</name>
<comment type="caution">
    <text evidence="2">The sequence shown here is derived from an EMBL/GenBank/DDBJ whole genome shotgun (WGS) entry which is preliminary data.</text>
</comment>
<proteinExistence type="predicted"/>
<dbReference type="AlphaFoldDB" id="A0A1M2V3H6"/>
<keyword evidence="3" id="KW-1185">Reference proteome</keyword>
<evidence type="ECO:0000256" key="1">
    <source>
        <dbReference type="SAM" id="MobiDB-lite"/>
    </source>
</evidence>
<organism evidence="2 3">
    <name type="scientific">Trametes pubescens</name>
    <name type="common">White-rot fungus</name>
    <dbReference type="NCBI Taxonomy" id="154538"/>
    <lineage>
        <taxon>Eukaryota</taxon>
        <taxon>Fungi</taxon>
        <taxon>Dikarya</taxon>
        <taxon>Basidiomycota</taxon>
        <taxon>Agaricomycotina</taxon>
        <taxon>Agaricomycetes</taxon>
        <taxon>Polyporales</taxon>
        <taxon>Polyporaceae</taxon>
        <taxon>Trametes</taxon>
    </lineage>
</organism>
<dbReference type="Proteomes" id="UP000184267">
    <property type="component" value="Unassembled WGS sequence"/>
</dbReference>